<feature type="region of interest" description="Disordered" evidence="1">
    <location>
        <begin position="127"/>
        <end position="155"/>
    </location>
</feature>
<dbReference type="EMBL" id="VCGU01000008">
    <property type="protein sequence ID" value="TRY72237.1"/>
    <property type="molecule type" value="Genomic_DNA"/>
</dbReference>
<accession>A0A553P3G4</accession>
<dbReference type="AlphaFoldDB" id="A0A553P3G4"/>
<evidence type="ECO:0000313" key="2">
    <source>
        <dbReference type="EMBL" id="TRY72237.1"/>
    </source>
</evidence>
<keyword evidence="3" id="KW-1185">Reference proteome</keyword>
<evidence type="ECO:0000256" key="1">
    <source>
        <dbReference type="SAM" id="MobiDB-lite"/>
    </source>
</evidence>
<dbReference type="Proteomes" id="UP000318571">
    <property type="component" value="Chromosome 7"/>
</dbReference>
<protein>
    <submittedName>
        <fullName evidence="2">Uncharacterized protein</fullName>
    </submittedName>
</protein>
<feature type="compositionally biased region" description="Basic and acidic residues" evidence="1">
    <location>
        <begin position="182"/>
        <end position="198"/>
    </location>
</feature>
<sequence length="198" mass="22282">MNPDGSSLLSLVPSRLRKSFEQLSAQTQHFCSSPKLAKRADQSSYATKLSSTNAPNTKTLQRSTRRLSTYDQPICRDDSLRRICRRRAPGTTGGRPNEGGSPPSSSSTFCDIKIVATDENCDETVLLGPEREPLKRARSYNPPPSHSQVERYRHRSVMVDSDIPGHVKAKESYHEHLKRMHRSSERPKSDEWGGKFSK</sequence>
<feature type="region of interest" description="Disordered" evidence="1">
    <location>
        <begin position="86"/>
        <end position="108"/>
    </location>
</feature>
<organism evidence="2 3">
    <name type="scientific">Tigriopus californicus</name>
    <name type="common">Marine copepod</name>
    <dbReference type="NCBI Taxonomy" id="6832"/>
    <lineage>
        <taxon>Eukaryota</taxon>
        <taxon>Metazoa</taxon>
        <taxon>Ecdysozoa</taxon>
        <taxon>Arthropoda</taxon>
        <taxon>Crustacea</taxon>
        <taxon>Multicrustacea</taxon>
        <taxon>Hexanauplia</taxon>
        <taxon>Copepoda</taxon>
        <taxon>Harpacticoida</taxon>
        <taxon>Harpacticidae</taxon>
        <taxon>Tigriopus</taxon>
    </lineage>
</organism>
<evidence type="ECO:0000313" key="3">
    <source>
        <dbReference type="Proteomes" id="UP000318571"/>
    </source>
</evidence>
<proteinExistence type="predicted"/>
<feature type="compositionally biased region" description="Polar residues" evidence="1">
    <location>
        <begin position="42"/>
        <end position="71"/>
    </location>
</feature>
<feature type="region of interest" description="Disordered" evidence="1">
    <location>
        <begin position="27"/>
        <end position="72"/>
    </location>
</feature>
<name>A0A553P3G4_TIGCA</name>
<reference evidence="2 3" key="1">
    <citation type="journal article" date="2018" name="Nat. Ecol. Evol.">
        <title>Genomic signatures of mitonuclear coevolution across populations of Tigriopus californicus.</title>
        <authorList>
            <person name="Barreto F.S."/>
            <person name="Watson E.T."/>
            <person name="Lima T.G."/>
            <person name="Willett C.S."/>
            <person name="Edmands S."/>
            <person name="Li W."/>
            <person name="Burton R.S."/>
        </authorList>
    </citation>
    <scope>NUCLEOTIDE SEQUENCE [LARGE SCALE GENOMIC DNA]</scope>
    <source>
        <strain evidence="2 3">San Diego</strain>
    </source>
</reference>
<comment type="caution">
    <text evidence="2">The sequence shown here is derived from an EMBL/GenBank/DDBJ whole genome shotgun (WGS) entry which is preliminary data.</text>
</comment>
<feature type="region of interest" description="Disordered" evidence="1">
    <location>
        <begin position="174"/>
        <end position="198"/>
    </location>
</feature>
<gene>
    <name evidence="2" type="ORF">TCAL_14898</name>
</gene>